<name>H6RM74_BLASD</name>
<feature type="transmembrane region" description="Helical" evidence="1">
    <location>
        <begin position="411"/>
        <end position="434"/>
    </location>
</feature>
<keyword evidence="1" id="KW-0472">Membrane</keyword>
<feature type="transmembrane region" description="Helical" evidence="1">
    <location>
        <begin position="172"/>
        <end position="191"/>
    </location>
</feature>
<keyword evidence="1" id="KW-1133">Transmembrane helix</keyword>
<dbReference type="AlphaFoldDB" id="H6RM74"/>
<gene>
    <name evidence="2" type="ordered locus">BLASA_0339</name>
</gene>
<accession>H6RM74</accession>
<dbReference type="Proteomes" id="UP000007517">
    <property type="component" value="Chromosome"/>
</dbReference>
<feature type="transmembrane region" description="Helical" evidence="1">
    <location>
        <begin position="95"/>
        <end position="118"/>
    </location>
</feature>
<keyword evidence="1" id="KW-0812">Transmembrane</keyword>
<reference evidence="3" key="2">
    <citation type="submission" date="2012-02" db="EMBL/GenBank/DDBJ databases">
        <title>Complete genome sequence of Blastococcus saxobsidens strain DD2.</title>
        <authorList>
            <person name="Genoscope."/>
        </authorList>
    </citation>
    <scope>NUCLEOTIDE SEQUENCE [LARGE SCALE GENOMIC DNA]</scope>
    <source>
        <strain evidence="3">DD2</strain>
    </source>
</reference>
<feature type="transmembrane region" description="Helical" evidence="1">
    <location>
        <begin position="294"/>
        <end position="318"/>
    </location>
</feature>
<evidence type="ECO:0000256" key="1">
    <source>
        <dbReference type="SAM" id="Phobius"/>
    </source>
</evidence>
<feature type="transmembrane region" description="Helical" evidence="1">
    <location>
        <begin position="35"/>
        <end position="56"/>
    </location>
</feature>
<evidence type="ECO:0000313" key="3">
    <source>
        <dbReference type="Proteomes" id="UP000007517"/>
    </source>
</evidence>
<dbReference type="KEGG" id="bsd:BLASA_0339"/>
<evidence type="ECO:0000313" key="2">
    <source>
        <dbReference type="EMBL" id="CCG01316.1"/>
    </source>
</evidence>
<keyword evidence="3" id="KW-1185">Reference proteome</keyword>
<dbReference type="STRING" id="1146883.BLASA_0339"/>
<feature type="transmembrane region" description="Helical" evidence="1">
    <location>
        <begin position="62"/>
        <end position="83"/>
    </location>
</feature>
<sequence>MAHRSSPGPVGQQVPAGHLAARLGRRLERIRPAGWTAGLGLAAIAAYAIVLAAGMTRSTYDVWGALVVGPGLLAVSWPLLAGVLRRERDQWVRRVIVFAFGLKILGALARWAVAFVLYDGAADASRYDLQGAAVAEQLRSGSFVIDLGVPLVGTGFLILLTGIVYTVTGPTLLGGYLVFAWLGFWGLYAFYRAFRTAMPEGNHRRYALLVFLLPSMIFWPSGIGKEAWMCLCLGVATLGAARLLTGTRGAVLPLALGLGGSALVRPHLTALIFVATVAGFLFRRDVRRTVLTPVTRAVTLVALLAAGALIAQQAAAFFDVEDVSAGSVETVLAETERNTGTGGSNFDAQPVRSPLDLPAAVLTVLFRPFPWEAGNLQSLLTSAEGVLLLGLAIASWGRLRTVWAYRAGRPFVVLCLAYTVAFVYVFSTFGNFGILARQRVLAYPFVLALLCLPTLRELRRHRSASRGRPAPREQMLR</sequence>
<protein>
    <submittedName>
        <fullName evidence="2">Putative permease</fullName>
    </submittedName>
</protein>
<dbReference type="RefSeq" id="WP_014374233.1">
    <property type="nucleotide sequence ID" value="NC_016943.1"/>
</dbReference>
<dbReference type="EMBL" id="FO117623">
    <property type="protein sequence ID" value="CCG01316.1"/>
    <property type="molecule type" value="Genomic_DNA"/>
</dbReference>
<feature type="transmembrane region" description="Helical" evidence="1">
    <location>
        <begin position="147"/>
        <end position="165"/>
    </location>
</feature>
<feature type="transmembrane region" description="Helical" evidence="1">
    <location>
        <begin position="379"/>
        <end position="399"/>
    </location>
</feature>
<feature type="transmembrane region" description="Helical" evidence="1">
    <location>
        <begin position="264"/>
        <end position="282"/>
    </location>
</feature>
<proteinExistence type="predicted"/>
<dbReference type="OrthoDB" id="3862418at2"/>
<feature type="transmembrane region" description="Helical" evidence="1">
    <location>
        <begin position="203"/>
        <end position="220"/>
    </location>
</feature>
<feature type="transmembrane region" description="Helical" evidence="1">
    <location>
        <begin position="227"/>
        <end position="244"/>
    </location>
</feature>
<organism evidence="2 3">
    <name type="scientific">Blastococcus saxobsidens (strain DD2)</name>
    <dbReference type="NCBI Taxonomy" id="1146883"/>
    <lineage>
        <taxon>Bacteria</taxon>
        <taxon>Bacillati</taxon>
        <taxon>Actinomycetota</taxon>
        <taxon>Actinomycetes</taxon>
        <taxon>Geodermatophilales</taxon>
        <taxon>Geodermatophilaceae</taxon>
        <taxon>Blastococcus</taxon>
    </lineage>
</organism>
<dbReference type="HOGENOM" id="CLU_571952_0_0_11"/>
<feature type="transmembrane region" description="Helical" evidence="1">
    <location>
        <begin position="440"/>
        <end position="458"/>
    </location>
</feature>
<reference evidence="2 3" key="1">
    <citation type="journal article" date="2012" name="J. Bacteriol.">
        <title>Genome Sequence of Blastococcus saxobsidens DD2, a Stone-Inhabiting Bacterium.</title>
        <authorList>
            <person name="Chouaia B."/>
            <person name="Crotti E."/>
            <person name="Brusetti L."/>
            <person name="Daffonchio D."/>
            <person name="Essoussi I."/>
            <person name="Nouioui I."/>
            <person name="Sbissi I."/>
            <person name="Ghodhbane-Gtari F."/>
            <person name="Gtari M."/>
            <person name="Vacherie B."/>
            <person name="Barbe V."/>
            <person name="Medigue C."/>
            <person name="Gury J."/>
            <person name="Pujic P."/>
            <person name="Normand P."/>
        </authorList>
    </citation>
    <scope>NUCLEOTIDE SEQUENCE [LARGE SCALE GENOMIC DNA]</scope>
    <source>
        <strain evidence="2 3">DD2</strain>
    </source>
</reference>
<dbReference type="eggNOG" id="ENOG502Z8GG">
    <property type="taxonomic scope" value="Bacteria"/>
</dbReference>